<dbReference type="OrthoDB" id="9806197at2"/>
<dbReference type="RefSeq" id="WP_075866631.1">
    <property type="nucleotide sequence ID" value="NZ_BDJL01000142.1"/>
</dbReference>
<dbReference type="InterPro" id="IPR043129">
    <property type="entry name" value="ATPase_NBD"/>
</dbReference>
<dbReference type="PROSITE" id="PS01016">
    <property type="entry name" value="GLYCOPROTEASE"/>
    <property type="match status" value="1"/>
</dbReference>
<dbReference type="Gene3D" id="3.30.420.40">
    <property type="match status" value="2"/>
</dbReference>
<protein>
    <recommendedName>
        <fullName evidence="8">tRNA N6-adenosine threonylcarbamoyltransferase</fullName>
        <ecNumber evidence="8">2.3.1.234</ecNumber>
    </recommendedName>
    <alternativeName>
        <fullName evidence="8">N6-L-threonylcarbamoyladenine synthase</fullName>
        <shortName evidence="8">t(6)A synthase</shortName>
    </alternativeName>
    <alternativeName>
        <fullName evidence="8">t(6)A37 threonylcarbamoyladenosine biosynthesis protein TsaD</fullName>
    </alternativeName>
    <alternativeName>
        <fullName evidence="8">tRNA threonylcarbamoyladenosine biosynthesis protein TsaD</fullName>
    </alternativeName>
</protein>
<sequence length="333" mass="36465">MGKVILGIETSCDETAVSLVEDGRKVLISLLSSQVDLHRIYGGVVPEIASRRHLELIFPLLDEAFRNFPKEKIAAVAVTYGPGLVGALLVGLSVAKSLSYALNVPLIGVNHMEGHIFANFLEDAKPVFPALVLVVSGGHTDLIFMRGFGDYELLGETIDDAAGECFDKVGRVLNLPYPAGPVIDRLSKKGKPIYKFPVARLKEEGYNFSFSGLKTAVRVFREKNPDAKVEDIAASFQEALVRALVENTEKALRDYKPAKLYLAGGVAANSKLREEFLNLGKTYNIPVHFPSLQYCTDNAAMIAAAGYHRYLLGKFAPLNLNAYPSLMLGEERY</sequence>
<dbReference type="NCBIfam" id="TIGR03723">
    <property type="entry name" value="T6A_TsaD_YgjD"/>
    <property type="match status" value="1"/>
</dbReference>
<dbReference type="GO" id="GO:0061711">
    <property type="term" value="F:tRNA N(6)-L-threonylcarbamoyladenine synthase activity"/>
    <property type="evidence" value="ECO:0007669"/>
    <property type="project" value="UniProtKB-EC"/>
</dbReference>
<evidence type="ECO:0000256" key="4">
    <source>
        <dbReference type="ARBA" id="ARBA00022723"/>
    </source>
</evidence>
<dbReference type="AlphaFoldDB" id="A0A1L8D5L8"/>
<dbReference type="Proteomes" id="UP000187338">
    <property type="component" value="Unassembled WGS sequence"/>
</dbReference>
<keyword evidence="1 8" id="KW-0963">Cytoplasm</keyword>
<feature type="binding site" evidence="8">
    <location>
        <position position="180"/>
    </location>
    <ligand>
        <name>substrate</name>
    </ligand>
</feature>
<evidence type="ECO:0000256" key="7">
    <source>
        <dbReference type="ARBA" id="ARBA00048117"/>
    </source>
</evidence>
<feature type="binding site" evidence="8">
    <location>
        <begin position="134"/>
        <end position="138"/>
    </location>
    <ligand>
        <name>substrate</name>
    </ligand>
</feature>
<dbReference type="Pfam" id="PF00814">
    <property type="entry name" value="TsaD"/>
    <property type="match status" value="1"/>
</dbReference>
<dbReference type="InterPro" id="IPR000905">
    <property type="entry name" value="Gcp-like_dom"/>
</dbReference>
<evidence type="ECO:0000256" key="3">
    <source>
        <dbReference type="ARBA" id="ARBA00022694"/>
    </source>
</evidence>
<dbReference type="EC" id="2.3.1.234" evidence="8"/>
<dbReference type="FunFam" id="3.30.420.40:FF:000040">
    <property type="entry name" value="tRNA N6-adenosine threonylcarbamoyltransferase"/>
    <property type="match status" value="1"/>
</dbReference>
<reference evidence="11" key="1">
    <citation type="submission" date="2016-12" db="EMBL/GenBank/DDBJ databases">
        <title>Draft Genome Sequences od Carboxydothermus pertinax and islandicus, Hydrogenogenic Carboxydotrophic Bacteria.</title>
        <authorList>
            <person name="Fukuyama Y."/>
            <person name="Ohmae K."/>
            <person name="Yoneda Y."/>
            <person name="Yoshida T."/>
            <person name="Sako Y."/>
        </authorList>
    </citation>
    <scope>NUCLEOTIDE SEQUENCE [LARGE SCALE GENOMIC DNA]</scope>
    <source>
        <strain evidence="11">SET</strain>
    </source>
</reference>
<dbReference type="PANTHER" id="PTHR11735">
    <property type="entry name" value="TRNA N6-ADENOSINE THREONYLCARBAMOYLTRANSFERASE"/>
    <property type="match status" value="1"/>
</dbReference>
<dbReference type="InterPro" id="IPR022450">
    <property type="entry name" value="TsaD"/>
</dbReference>
<name>A0A1L8D5L8_9THEO</name>
<dbReference type="FunFam" id="3.30.420.40:FF:000012">
    <property type="entry name" value="tRNA N6-adenosine threonylcarbamoyltransferase"/>
    <property type="match status" value="1"/>
</dbReference>
<evidence type="ECO:0000256" key="5">
    <source>
        <dbReference type="ARBA" id="ARBA00023004"/>
    </source>
</evidence>
<dbReference type="SUPFAM" id="SSF53067">
    <property type="entry name" value="Actin-like ATPase domain"/>
    <property type="match status" value="2"/>
</dbReference>
<gene>
    <name evidence="8" type="primary">tsaD</name>
    <name evidence="10" type="ORF">ciss_24030</name>
</gene>
<evidence type="ECO:0000313" key="10">
    <source>
        <dbReference type="EMBL" id="GAV26470.1"/>
    </source>
</evidence>
<comment type="caution">
    <text evidence="10">The sequence shown here is derived from an EMBL/GenBank/DDBJ whole genome shotgun (WGS) entry which is preliminary data.</text>
</comment>
<evidence type="ECO:0000256" key="1">
    <source>
        <dbReference type="ARBA" id="ARBA00022490"/>
    </source>
</evidence>
<comment type="catalytic activity">
    <reaction evidence="7 8">
        <text>L-threonylcarbamoyladenylate + adenosine(37) in tRNA = N(6)-L-threonylcarbamoyladenosine(37) in tRNA + AMP + H(+)</text>
        <dbReference type="Rhea" id="RHEA:37059"/>
        <dbReference type="Rhea" id="RHEA-COMP:10162"/>
        <dbReference type="Rhea" id="RHEA-COMP:10163"/>
        <dbReference type="ChEBI" id="CHEBI:15378"/>
        <dbReference type="ChEBI" id="CHEBI:73682"/>
        <dbReference type="ChEBI" id="CHEBI:74411"/>
        <dbReference type="ChEBI" id="CHEBI:74418"/>
        <dbReference type="ChEBI" id="CHEBI:456215"/>
        <dbReference type="EC" id="2.3.1.234"/>
    </reaction>
</comment>
<dbReference type="PRINTS" id="PR00789">
    <property type="entry name" value="OSIALOPTASE"/>
</dbReference>
<evidence type="ECO:0000256" key="6">
    <source>
        <dbReference type="ARBA" id="ARBA00023315"/>
    </source>
</evidence>
<evidence type="ECO:0000256" key="8">
    <source>
        <dbReference type="HAMAP-Rule" id="MF_01445"/>
    </source>
</evidence>
<organism evidence="10 11">
    <name type="scientific">Carboxydothermus islandicus</name>
    <dbReference type="NCBI Taxonomy" id="661089"/>
    <lineage>
        <taxon>Bacteria</taxon>
        <taxon>Bacillati</taxon>
        <taxon>Bacillota</taxon>
        <taxon>Clostridia</taxon>
        <taxon>Thermoanaerobacterales</taxon>
        <taxon>Thermoanaerobacteraceae</taxon>
        <taxon>Carboxydothermus</taxon>
    </lineage>
</organism>
<evidence type="ECO:0000313" key="11">
    <source>
        <dbReference type="Proteomes" id="UP000187338"/>
    </source>
</evidence>
<feature type="binding site" evidence="8">
    <location>
        <position position="111"/>
    </location>
    <ligand>
        <name>Fe cation</name>
        <dbReference type="ChEBI" id="CHEBI:24875"/>
    </ligand>
</feature>
<dbReference type="NCBIfam" id="TIGR00329">
    <property type="entry name" value="gcp_kae1"/>
    <property type="match status" value="1"/>
</dbReference>
<feature type="domain" description="Gcp-like" evidence="9">
    <location>
        <begin position="26"/>
        <end position="303"/>
    </location>
</feature>
<feature type="binding site" evidence="8">
    <location>
        <position position="184"/>
    </location>
    <ligand>
        <name>substrate</name>
    </ligand>
</feature>
<dbReference type="HAMAP" id="MF_01445">
    <property type="entry name" value="TsaD"/>
    <property type="match status" value="1"/>
</dbReference>
<comment type="cofactor">
    <cofactor evidence="8">
        <name>Fe(2+)</name>
        <dbReference type="ChEBI" id="CHEBI:29033"/>
    </cofactor>
    <text evidence="8">Binds 1 Fe(2+) ion per subunit.</text>
</comment>
<dbReference type="PANTHER" id="PTHR11735:SF6">
    <property type="entry name" value="TRNA N6-ADENOSINE THREONYLCARBAMOYLTRANSFERASE, MITOCHONDRIAL"/>
    <property type="match status" value="1"/>
</dbReference>
<keyword evidence="2 8" id="KW-0808">Transferase</keyword>
<dbReference type="EMBL" id="BDJL01000142">
    <property type="protein sequence ID" value="GAV26470.1"/>
    <property type="molecule type" value="Genomic_DNA"/>
</dbReference>
<proteinExistence type="inferred from homology"/>
<dbReference type="CDD" id="cd24133">
    <property type="entry name" value="ASKHA_NBD_TsaD_bac"/>
    <property type="match status" value="1"/>
</dbReference>
<keyword evidence="6 8" id="KW-0012">Acyltransferase</keyword>
<comment type="similarity">
    <text evidence="8">Belongs to the KAE1 / TsaD family.</text>
</comment>
<keyword evidence="11" id="KW-1185">Reference proteome</keyword>
<evidence type="ECO:0000256" key="2">
    <source>
        <dbReference type="ARBA" id="ARBA00022679"/>
    </source>
</evidence>
<dbReference type="GO" id="GO:0002949">
    <property type="term" value="P:tRNA threonylcarbamoyladenosine modification"/>
    <property type="evidence" value="ECO:0007669"/>
    <property type="project" value="UniProtKB-UniRule"/>
</dbReference>
<dbReference type="STRING" id="661089.ciss_24030"/>
<feature type="binding site" evidence="8">
    <location>
        <position position="167"/>
    </location>
    <ligand>
        <name>substrate</name>
    </ligand>
</feature>
<feature type="binding site" evidence="8">
    <location>
        <position position="297"/>
    </location>
    <ligand>
        <name>Fe cation</name>
        <dbReference type="ChEBI" id="CHEBI:24875"/>
    </ligand>
</feature>
<dbReference type="InterPro" id="IPR017860">
    <property type="entry name" value="Peptidase_M22_CS"/>
</dbReference>
<evidence type="ECO:0000259" key="9">
    <source>
        <dbReference type="Pfam" id="PF00814"/>
    </source>
</evidence>
<dbReference type="InterPro" id="IPR017861">
    <property type="entry name" value="KAE1/TsaD"/>
</dbReference>
<dbReference type="GO" id="GO:0005506">
    <property type="term" value="F:iron ion binding"/>
    <property type="evidence" value="ECO:0007669"/>
    <property type="project" value="UniProtKB-UniRule"/>
</dbReference>
<keyword evidence="5 8" id="KW-0408">Iron</keyword>
<keyword evidence="4 8" id="KW-0479">Metal-binding</keyword>
<feature type="binding site" evidence="8">
    <location>
        <position position="269"/>
    </location>
    <ligand>
        <name>substrate</name>
    </ligand>
</feature>
<accession>A0A1L8D5L8</accession>
<keyword evidence="3 8" id="KW-0819">tRNA processing</keyword>
<feature type="binding site" evidence="8">
    <location>
        <position position="115"/>
    </location>
    <ligand>
        <name>Fe cation</name>
        <dbReference type="ChEBI" id="CHEBI:24875"/>
    </ligand>
</feature>
<comment type="subcellular location">
    <subcellularLocation>
        <location evidence="8">Cytoplasm</location>
    </subcellularLocation>
</comment>
<comment type="function">
    <text evidence="8">Required for the formation of a threonylcarbamoyl group on adenosine at position 37 (t(6)A37) in tRNAs that read codons beginning with adenine. Is involved in the transfer of the threonylcarbamoyl moiety of threonylcarbamoyl-AMP (TC-AMP) to the N6 group of A37, together with TsaE and TsaB. TsaD likely plays a direct catalytic role in this reaction.</text>
</comment>
<dbReference type="GO" id="GO:0005737">
    <property type="term" value="C:cytoplasm"/>
    <property type="evidence" value="ECO:0007669"/>
    <property type="project" value="UniProtKB-SubCell"/>
</dbReference>